<feature type="repeat" description="TPR" evidence="1">
    <location>
        <begin position="277"/>
        <end position="310"/>
    </location>
</feature>
<dbReference type="AlphaFoldDB" id="A0AAE5H2P2"/>
<dbReference type="EMBL" id="JABTDW010000001">
    <property type="protein sequence ID" value="NSB12953.1"/>
    <property type="molecule type" value="Genomic_DNA"/>
</dbReference>
<dbReference type="PANTHER" id="PTHR43630">
    <property type="entry name" value="POLY-BETA-1,6-N-ACETYL-D-GLUCOSAMINE SYNTHASE"/>
    <property type="match status" value="1"/>
</dbReference>
<keyword evidence="1" id="KW-0802">TPR repeat</keyword>
<dbReference type="Gene3D" id="3.90.550.10">
    <property type="entry name" value="Spore Coat Polysaccharide Biosynthesis Protein SpsA, Chain A"/>
    <property type="match status" value="1"/>
</dbReference>
<name>A0AAE5H2P2_CLOBE</name>
<dbReference type="SUPFAM" id="SSF53448">
    <property type="entry name" value="Nucleotide-diphospho-sugar transferases"/>
    <property type="match status" value="1"/>
</dbReference>
<evidence type="ECO:0000313" key="4">
    <source>
        <dbReference type="Proteomes" id="UP000822184"/>
    </source>
</evidence>
<comment type="caution">
    <text evidence="3">The sequence shown here is derived from an EMBL/GenBank/DDBJ whole genome shotgun (WGS) entry which is preliminary data.</text>
</comment>
<dbReference type="InterPro" id="IPR019734">
    <property type="entry name" value="TPR_rpt"/>
</dbReference>
<evidence type="ECO:0000313" key="3">
    <source>
        <dbReference type="EMBL" id="NSB12953.1"/>
    </source>
</evidence>
<evidence type="ECO:0000259" key="2">
    <source>
        <dbReference type="Pfam" id="PF00535"/>
    </source>
</evidence>
<dbReference type="PANTHER" id="PTHR43630:SF2">
    <property type="entry name" value="GLYCOSYLTRANSFERASE"/>
    <property type="match status" value="1"/>
</dbReference>
<dbReference type="Pfam" id="PF00535">
    <property type="entry name" value="Glycos_transf_2"/>
    <property type="match status" value="1"/>
</dbReference>
<organism evidence="3 4">
    <name type="scientific">Clostridium beijerinckii</name>
    <name type="common">Clostridium MP</name>
    <dbReference type="NCBI Taxonomy" id="1520"/>
    <lineage>
        <taxon>Bacteria</taxon>
        <taxon>Bacillati</taxon>
        <taxon>Bacillota</taxon>
        <taxon>Clostridia</taxon>
        <taxon>Eubacteriales</taxon>
        <taxon>Clostridiaceae</taxon>
        <taxon>Clostridium</taxon>
    </lineage>
</organism>
<gene>
    <name evidence="3" type="ORF">BCD95_001212</name>
</gene>
<dbReference type="RefSeq" id="WP_077855520.1">
    <property type="nucleotide sequence ID" value="NZ_JABTDW010000001.1"/>
</dbReference>
<dbReference type="PROSITE" id="PS50005">
    <property type="entry name" value="TPR"/>
    <property type="match status" value="1"/>
</dbReference>
<dbReference type="InterPro" id="IPR011990">
    <property type="entry name" value="TPR-like_helical_dom_sf"/>
</dbReference>
<dbReference type="SUPFAM" id="SSF48452">
    <property type="entry name" value="TPR-like"/>
    <property type="match status" value="1"/>
</dbReference>
<accession>A0AAE5H2P2</accession>
<sequence length="704" mass="83376">MKLSIAMIVKNEERNLERTLKSLKELNKYIDTEIIIVDTGSEDKTVDIAKKYTDKIYFHKWNNDFASMRNISISYCTGDWILVLDADEYLYDVEVLGNLLNSNEINEYNSAYIQIANFNKDIENSVNNGFITTLIRMFKSKTVKYEGIVHEQPKHELPVLYTNIRVVHYGYDNNDYNLMEYKFKRNLELLFKQLENQNNPKSMVIYINFQVSTTYAMHKDISEAMKYVKVAYDKAKNEIGKYIYVINRYCHLLYNMKNYEELLLKAKEALKHCDNFLDFYFYLGTACYNLNKYDEAIEAYIKYLNCHEELSKNNIPITNTLSILTREYKDTIIYNLAVCYFKEKSYKKALDILLKVNNKDLLKNKVHFILRIIVEGELWSELSIVEEFVNKHNYENILLYIQTELSMDELEIIIKNTAQGLIYKIVSLVKHYKENNNLNKKQVDGIKETIEGHKKLYSTYVYYLLKYDIAEIKFLCKYGKDVLENIIINLCSSYYDFNEILLKELKNHSSKIVDYNLKVVMLKALMLGGNLPNDKKKEIFLSFICEKYYSIVKAYNKETIVEKSWILSSEERFVIELKNALSYRYVDTIKYIRSLKEIIHIEKLYIDYVKIIVEEKPIEVNNSFKELLPELIRNINYIIQEKKYNEAYDTIEEALSLVKFDFGLMNLKYRLLILLNRENEARECVEGLVLYGSSDEVMELINNI</sequence>
<dbReference type="Gene3D" id="1.25.40.10">
    <property type="entry name" value="Tetratricopeptide repeat domain"/>
    <property type="match status" value="1"/>
</dbReference>
<dbReference type="InterPro" id="IPR029044">
    <property type="entry name" value="Nucleotide-diphossugar_trans"/>
</dbReference>
<dbReference type="CDD" id="cd02511">
    <property type="entry name" value="Beta4Glucosyltransferase"/>
    <property type="match status" value="1"/>
</dbReference>
<dbReference type="Proteomes" id="UP000822184">
    <property type="component" value="Unassembled WGS sequence"/>
</dbReference>
<dbReference type="InterPro" id="IPR001173">
    <property type="entry name" value="Glyco_trans_2-like"/>
</dbReference>
<reference evidence="3" key="1">
    <citation type="submission" date="2020-06" db="EMBL/GenBank/DDBJ databases">
        <title>Genomic insights into acetone-butanol-ethanol (ABE) fermentation by sequencing solventogenic clostridia strains.</title>
        <authorList>
            <person name="Brown S."/>
        </authorList>
    </citation>
    <scope>NUCLEOTIDE SEQUENCE</scope>
    <source>
        <strain evidence="3">DJ123</strain>
    </source>
</reference>
<feature type="domain" description="Glycosyltransferase 2-like" evidence="2">
    <location>
        <begin position="4"/>
        <end position="130"/>
    </location>
</feature>
<proteinExistence type="predicted"/>
<protein>
    <submittedName>
        <fullName evidence="3">Glycosyltransferase involved in cell wall biosynthesis</fullName>
    </submittedName>
</protein>
<evidence type="ECO:0000256" key="1">
    <source>
        <dbReference type="PROSITE-ProRule" id="PRU00339"/>
    </source>
</evidence>